<dbReference type="Pfam" id="PF13673">
    <property type="entry name" value="Acetyltransf_10"/>
    <property type="match status" value="1"/>
</dbReference>
<dbReference type="UniPathway" id="UPA00113">
    <property type="reaction ID" value="UER00529"/>
</dbReference>
<dbReference type="OrthoDB" id="329272at2759"/>
<evidence type="ECO:0000313" key="3">
    <source>
        <dbReference type="EMBL" id="TFY62496.1"/>
    </source>
</evidence>
<comment type="caution">
    <text evidence="3">The sequence shown here is derived from an EMBL/GenBank/DDBJ whole genome shotgun (WGS) entry which is preliminary data.</text>
</comment>
<sequence length="759" mass="85017">MDESDAAKLFLLRLTPSLEPIGTIRAFKAPNEAYYKLSCAAVLKDYRQYHFGRELVLAAHEWVKGAARADNDGIALVDLVIYSQASAKGFYAKFGYEPEGQELSIDGGPHQKMVRWSLISNCWINPSVLLRTSSSTSDVNEYIVYLPGWVDTPQRSVPSLLRRRLWVAWLLRSRRQLASLAVLGKGRLASFLKGTGKRLPTTTRFGIQTGDCSPGRGASEASIVLHSLFSMDKAASGSGLSSIPVELLTRIFKLLHYKDLRRCSMVCRHVHSIVEDVAKKQYSLELAMNGLVECALEQPLPVFARLHTLFDHRSRWRSLDWFESERPIPEDVAMDLLDFSSGVFVQPERSKRRNASYWYLSLRITYLHEGDNSMTEHMYNTGIAAGVLSDGEHVSVERVLVQPLADLIVIVTFQRSQLTGGNLMVYMYLRTLTSGGCEPYCLDQIQYAPCTQPSQHIQNLKASLDWDLISIATDIDDVGRRYTIWNYKTGKMVIDMSASSDNHEVHSISLVTPTSFVALRTRIPGTDMEPEHDSIDIYSFDPTVTRNVTLDASLRLPQRKTGTGAKMDVTAGRFSPRTPTGYSGNLFATASASHVYAVRVSVSISNQIQNLGPIPWEDWGPCNTRCFKLGHFLAGWDYSRFVHGERVVWQVKDENTRPVTQIMDFSNRCRQTDGITSTSPESLAAAGPVPQYVTRSESSLSLPQCYAEPIISRLPYRTVPMPGAKFQGDEYILDEQGILQKKMLPVNTGIERRVTIFGI</sequence>
<dbReference type="InterPro" id="IPR000182">
    <property type="entry name" value="GNAT_dom"/>
</dbReference>
<organism evidence="3 4">
    <name type="scientific">Dentipellis fragilis</name>
    <dbReference type="NCBI Taxonomy" id="205917"/>
    <lineage>
        <taxon>Eukaryota</taxon>
        <taxon>Fungi</taxon>
        <taxon>Dikarya</taxon>
        <taxon>Basidiomycota</taxon>
        <taxon>Agaricomycotina</taxon>
        <taxon>Agaricomycetes</taxon>
        <taxon>Russulales</taxon>
        <taxon>Hericiaceae</taxon>
        <taxon>Dentipellis</taxon>
    </lineage>
</organism>
<evidence type="ECO:0000313" key="4">
    <source>
        <dbReference type="Proteomes" id="UP000298327"/>
    </source>
</evidence>
<dbReference type="Proteomes" id="UP000298327">
    <property type="component" value="Unassembled WGS sequence"/>
</dbReference>
<dbReference type="CDD" id="cd09917">
    <property type="entry name" value="F-box_SF"/>
    <property type="match status" value="1"/>
</dbReference>
<name>A0A4Y9YIY7_9AGAM</name>
<proteinExistence type="predicted"/>
<dbReference type="Gene3D" id="1.20.1280.50">
    <property type="match status" value="1"/>
</dbReference>
<dbReference type="AlphaFoldDB" id="A0A4Y9YIY7"/>
<evidence type="ECO:0000259" key="2">
    <source>
        <dbReference type="PROSITE" id="PS51186"/>
    </source>
</evidence>
<dbReference type="InterPro" id="IPR016181">
    <property type="entry name" value="Acyl_CoA_acyltransferase"/>
</dbReference>
<accession>A0A4Y9YIY7</accession>
<dbReference type="SUPFAM" id="SSF55729">
    <property type="entry name" value="Acyl-CoA N-acyltransferases (Nat)"/>
    <property type="match status" value="1"/>
</dbReference>
<reference evidence="3 4" key="1">
    <citation type="submission" date="2019-02" db="EMBL/GenBank/DDBJ databases">
        <title>Genome sequencing of the rare red list fungi Dentipellis fragilis.</title>
        <authorList>
            <person name="Buettner E."/>
            <person name="Kellner H."/>
        </authorList>
    </citation>
    <scope>NUCLEOTIDE SEQUENCE [LARGE SCALE GENOMIC DNA]</scope>
    <source>
        <strain evidence="3 4">DSM 105465</strain>
    </source>
</reference>
<feature type="domain" description="N-acetyltransferase" evidence="2">
    <location>
        <begin position="1"/>
        <end position="115"/>
    </location>
</feature>
<dbReference type="Gene3D" id="3.40.630.30">
    <property type="match status" value="1"/>
</dbReference>
<evidence type="ECO:0000259" key="1">
    <source>
        <dbReference type="PROSITE" id="PS50181"/>
    </source>
</evidence>
<dbReference type="PROSITE" id="PS50181">
    <property type="entry name" value="FBOX"/>
    <property type="match status" value="1"/>
</dbReference>
<dbReference type="EMBL" id="SEOQ01000461">
    <property type="protein sequence ID" value="TFY62496.1"/>
    <property type="molecule type" value="Genomic_DNA"/>
</dbReference>
<protein>
    <submittedName>
        <fullName evidence="3">Uncharacterized protein</fullName>
    </submittedName>
</protein>
<gene>
    <name evidence="3" type="ORF">EVG20_g6685</name>
</gene>
<dbReference type="STRING" id="205917.A0A4Y9YIY7"/>
<dbReference type="InterPro" id="IPR036047">
    <property type="entry name" value="F-box-like_dom_sf"/>
</dbReference>
<keyword evidence="4" id="KW-1185">Reference proteome</keyword>
<dbReference type="GO" id="GO:0006048">
    <property type="term" value="P:UDP-N-acetylglucosamine biosynthetic process"/>
    <property type="evidence" value="ECO:0007669"/>
    <property type="project" value="UniProtKB-UniPathway"/>
</dbReference>
<dbReference type="SUPFAM" id="SSF81383">
    <property type="entry name" value="F-box domain"/>
    <property type="match status" value="1"/>
</dbReference>
<feature type="domain" description="F-box" evidence="1">
    <location>
        <begin position="237"/>
        <end position="285"/>
    </location>
</feature>
<dbReference type="PROSITE" id="PS51186">
    <property type="entry name" value="GNAT"/>
    <property type="match status" value="1"/>
</dbReference>
<dbReference type="Pfam" id="PF12937">
    <property type="entry name" value="F-box-like"/>
    <property type="match status" value="1"/>
</dbReference>
<dbReference type="InterPro" id="IPR001810">
    <property type="entry name" value="F-box_dom"/>
</dbReference>
<dbReference type="GO" id="GO:0016747">
    <property type="term" value="F:acyltransferase activity, transferring groups other than amino-acyl groups"/>
    <property type="evidence" value="ECO:0007669"/>
    <property type="project" value="InterPro"/>
</dbReference>